<accession>A0ABN0Y878</accession>
<sequence>MSEFAAITPTEFEADSPHGPLYGQVWRGDDGQLPILMLHDSLGAVSLWRDFPQQLAHATGRTVVAYDRAGFGRSVVRTKPVAASFIADEAHEGILPVMQALGLERVILLGHSVGGGMSLAAAAALPEQVAGAVTIAAQTFVEERTLQGIREAKLAFAQDGQIERLARYHGERARWVLDAWIETWMAPSYADWSLAEVLPEITVPVLALHGQNDEFGSERHPKMIAELGGGAARMLMLEGIGHMPHREATDRVLAEIGRFIDALG</sequence>
<name>A0ABN0Y878_9CAUL</name>
<dbReference type="EMBL" id="BAAAEJ010000003">
    <property type="protein sequence ID" value="GAA0385852.1"/>
    <property type="molecule type" value="Genomic_DNA"/>
</dbReference>
<dbReference type="InterPro" id="IPR050266">
    <property type="entry name" value="AB_hydrolase_sf"/>
</dbReference>
<protein>
    <submittedName>
        <fullName evidence="2">Alpha/beta hydrolase</fullName>
    </submittedName>
</protein>
<dbReference type="SUPFAM" id="SSF53474">
    <property type="entry name" value="alpha/beta-Hydrolases"/>
    <property type="match status" value="1"/>
</dbReference>
<dbReference type="GO" id="GO:0016787">
    <property type="term" value="F:hydrolase activity"/>
    <property type="evidence" value="ECO:0007669"/>
    <property type="project" value="UniProtKB-KW"/>
</dbReference>
<dbReference type="PANTHER" id="PTHR43798:SF33">
    <property type="entry name" value="HYDROLASE, PUTATIVE (AFU_ORTHOLOGUE AFUA_2G14860)-RELATED"/>
    <property type="match status" value="1"/>
</dbReference>
<feature type="domain" description="AB hydrolase-1" evidence="1">
    <location>
        <begin position="34"/>
        <end position="186"/>
    </location>
</feature>
<dbReference type="RefSeq" id="WP_167174066.1">
    <property type="nucleotide sequence ID" value="NZ_BAAAEJ010000003.1"/>
</dbReference>
<dbReference type="Pfam" id="PF00561">
    <property type="entry name" value="Abhydrolase_1"/>
    <property type="match status" value="1"/>
</dbReference>
<organism evidence="2 3">
    <name type="scientific">Brevundimonas terrae</name>
    <dbReference type="NCBI Taxonomy" id="363631"/>
    <lineage>
        <taxon>Bacteria</taxon>
        <taxon>Pseudomonadati</taxon>
        <taxon>Pseudomonadota</taxon>
        <taxon>Alphaproteobacteria</taxon>
        <taxon>Caulobacterales</taxon>
        <taxon>Caulobacteraceae</taxon>
        <taxon>Brevundimonas</taxon>
    </lineage>
</organism>
<reference evidence="2 3" key="1">
    <citation type="journal article" date="2019" name="Int. J. Syst. Evol. Microbiol.">
        <title>The Global Catalogue of Microorganisms (GCM) 10K type strain sequencing project: providing services to taxonomists for standard genome sequencing and annotation.</title>
        <authorList>
            <consortium name="The Broad Institute Genomics Platform"/>
            <consortium name="The Broad Institute Genome Sequencing Center for Infectious Disease"/>
            <person name="Wu L."/>
            <person name="Ma J."/>
        </authorList>
    </citation>
    <scope>NUCLEOTIDE SEQUENCE [LARGE SCALE GENOMIC DNA]</scope>
    <source>
        <strain evidence="2 3">JCM 13476</strain>
    </source>
</reference>
<keyword evidence="3" id="KW-1185">Reference proteome</keyword>
<evidence type="ECO:0000313" key="2">
    <source>
        <dbReference type="EMBL" id="GAA0385852.1"/>
    </source>
</evidence>
<evidence type="ECO:0000259" key="1">
    <source>
        <dbReference type="Pfam" id="PF00561"/>
    </source>
</evidence>
<comment type="caution">
    <text evidence="2">The sequence shown here is derived from an EMBL/GenBank/DDBJ whole genome shotgun (WGS) entry which is preliminary data.</text>
</comment>
<dbReference type="InterPro" id="IPR000073">
    <property type="entry name" value="AB_hydrolase_1"/>
</dbReference>
<gene>
    <name evidence="2" type="ORF">GCM10009093_10940</name>
</gene>
<dbReference type="Proteomes" id="UP001500791">
    <property type="component" value="Unassembled WGS sequence"/>
</dbReference>
<evidence type="ECO:0000313" key="3">
    <source>
        <dbReference type="Proteomes" id="UP001500791"/>
    </source>
</evidence>
<keyword evidence="2" id="KW-0378">Hydrolase</keyword>
<proteinExistence type="predicted"/>
<dbReference type="InterPro" id="IPR029058">
    <property type="entry name" value="AB_hydrolase_fold"/>
</dbReference>
<dbReference type="Gene3D" id="3.40.50.1820">
    <property type="entry name" value="alpha/beta hydrolase"/>
    <property type="match status" value="1"/>
</dbReference>
<dbReference type="PRINTS" id="PR00111">
    <property type="entry name" value="ABHYDROLASE"/>
</dbReference>
<dbReference type="PANTHER" id="PTHR43798">
    <property type="entry name" value="MONOACYLGLYCEROL LIPASE"/>
    <property type="match status" value="1"/>
</dbReference>